<evidence type="ECO:0000313" key="4">
    <source>
        <dbReference type="Proteomes" id="UP000008820"/>
    </source>
</evidence>
<dbReference type="VEuPathDB" id="VectorBase:AAEL004671"/>
<proteinExistence type="predicted"/>
<dbReference type="EnsemblMetazoa" id="AAEL004671-RA">
    <property type="protein sequence ID" value="AAEL004671-PA"/>
    <property type="gene ID" value="AAEL004671"/>
</dbReference>
<reference evidence="3" key="2">
    <citation type="submission" date="2020-05" db="UniProtKB">
        <authorList>
            <consortium name="EnsemblMetazoa"/>
        </authorList>
    </citation>
    <scope>IDENTIFICATION</scope>
    <source>
        <strain evidence="3">LVP_AGWG</strain>
    </source>
</reference>
<keyword evidence="4" id="KW-1185">Reference proteome</keyword>
<dbReference type="Pfam" id="PF01070">
    <property type="entry name" value="FMN_dh"/>
    <property type="match status" value="1"/>
</dbReference>
<reference evidence="3 4" key="1">
    <citation type="submission" date="2017-06" db="EMBL/GenBank/DDBJ databases">
        <title>Aedes aegypti genome working group (AGWG) sequencing and assembly.</title>
        <authorList>
            <consortium name="Aedes aegypti Genome Working Group (AGWG)"/>
            <person name="Matthews B.J."/>
        </authorList>
    </citation>
    <scope>NUCLEOTIDE SEQUENCE [LARGE SCALE GENOMIC DNA]</scope>
    <source>
        <strain evidence="3 4">LVP_AGWG</strain>
    </source>
</reference>
<dbReference type="GO" id="GO:0016491">
    <property type="term" value="F:oxidoreductase activity"/>
    <property type="evidence" value="ECO:0007669"/>
    <property type="project" value="InterPro"/>
</dbReference>
<dbReference type="OrthoDB" id="25826at2759"/>
<evidence type="ECO:0000256" key="1">
    <source>
        <dbReference type="ARBA" id="ARBA00001917"/>
    </source>
</evidence>
<feature type="domain" description="FMN-dependent dehydrogenase" evidence="2">
    <location>
        <begin position="1"/>
        <end position="42"/>
    </location>
</feature>
<dbReference type="Proteomes" id="UP000008820">
    <property type="component" value="Chromosome 3"/>
</dbReference>
<accession>A0A1S4F8A8</accession>
<dbReference type="InterPro" id="IPR000262">
    <property type="entry name" value="FMN-dep_DH"/>
</dbReference>
<protein>
    <recommendedName>
        <fullName evidence="2">FMN-dependent dehydrogenase domain-containing protein</fullName>
    </recommendedName>
</protein>
<dbReference type="InParanoid" id="A0A1S4F8A8"/>
<evidence type="ECO:0000259" key="2">
    <source>
        <dbReference type="Pfam" id="PF01070"/>
    </source>
</evidence>
<dbReference type="Gene3D" id="3.20.20.70">
    <property type="entry name" value="Aldolase class I"/>
    <property type="match status" value="1"/>
</dbReference>
<dbReference type="InterPro" id="IPR013785">
    <property type="entry name" value="Aldolase_TIM"/>
</dbReference>
<name>A0A1S4F8A8_AEDAE</name>
<sequence length="191" mass="21457">MGLAVNGQNGVEDVLDLLRVELDSAMAIAGCKTMKQITENRVRYESEYLMPRVRVLERLDANIEEDDAVVEHVVVVDDPRDDEERISPDQVVEVLVPTGEDGLAKFPKGSDGVDECGKTVSPWCKTVNSDVVEVVRAPPRITREVRIVPEVAKVLNRNIKADIARRDYLKNRCSNRKSSIYAQFAQYCKIN</sequence>
<organism evidence="3 4">
    <name type="scientific">Aedes aegypti</name>
    <name type="common">Yellowfever mosquito</name>
    <name type="synonym">Culex aegypti</name>
    <dbReference type="NCBI Taxonomy" id="7159"/>
    <lineage>
        <taxon>Eukaryota</taxon>
        <taxon>Metazoa</taxon>
        <taxon>Ecdysozoa</taxon>
        <taxon>Arthropoda</taxon>
        <taxon>Hexapoda</taxon>
        <taxon>Insecta</taxon>
        <taxon>Pterygota</taxon>
        <taxon>Neoptera</taxon>
        <taxon>Endopterygota</taxon>
        <taxon>Diptera</taxon>
        <taxon>Nematocera</taxon>
        <taxon>Culicoidea</taxon>
        <taxon>Culicidae</taxon>
        <taxon>Culicinae</taxon>
        <taxon>Aedini</taxon>
        <taxon>Aedes</taxon>
        <taxon>Stegomyia</taxon>
    </lineage>
</organism>
<gene>
    <name evidence="3" type="primary">5565205</name>
</gene>
<dbReference type="AlphaFoldDB" id="A0A1S4F8A8"/>
<evidence type="ECO:0000313" key="3">
    <source>
        <dbReference type="EnsemblMetazoa" id="AAEL004671-PA"/>
    </source>
</evidence>
<comment type="cofactor">
    <cofactor evidence="1">
        <name>FMN</name>
        <dbReference type="ChEBI" id="CHEBI:58210"/>
    </cofactor>
</comment>